<dbReference type="Pfam" id="PF00753">
    <property type="entry name" value="Lactamase_B"/>
    <property type="match status" value="1"/>
</dbReference>
<feature type="chain" id="PRO_5001653528" evidence="1">
    <location>
        <begin position="33"/>
        <end position="341"/>
    </location>
</feature>
<proteinExistence type="predicted"/>
<dbReference type="GeneID" id="24260826"/>
<evidence type="ECO:0000313" key="3">
    <source>
        <dbReference type="EMBL" id="CDN51427.1"/>
    </source>
</evidence>
<reference evidence="4" key="1">
    <citation type="journal article" date="2014" name="BMC Genomics">
        <title>Genome sequencing of two Neorhizobium galegae strains reveals a noeT gene responsible for the unusual acetylation of the nodulation factors.</title>
        <authorList>
            <person name="Osterman J."/>
            <person name="Marsh J."/>
            <person name="Laine P.K."/>
            <person name="Zeng Z."/>
            <person name="Alatalo E."/>
            <person name="Sullivan J.T."/>
            <person name="Young J.P."/>
            <person name="Thomas-Oates J."/>
            <person name="Paulin L."/>
            <person name="Lindstrom K."/>
        </authorList>
    </citation>
    <scope>NUCLEOTIDE SEQUENCE [LARGE SCALE GENOMIC DNA]</scope>
    <source>
        <strain evidence="4">HAMBI 540</strain>
    </source>
</reference>
<evidence type="ECO:0000256" key="1">
    <source>
        <dbReference type="SAM" id="SignalP"/>
    </source>
</evidence>
<name>A0A068SYZ2_NEOGA</name>
<dbReference type="PANTHER" id="PTHR42951:SF17">
    <property type="entry name" value="METALLO-BETA-LACTAMASE DOMAIN-CONTAINING PROTEIN"/>
    <property type="match status" value="1"/>
</dbReference>
<dbReference type="InterPro" id="IPR050855">
    <property type="entry name" value="NDM-1-like"/>
</dbReference>
<organism evidence="3 4">
    <name type="scientific">Neorhizobium galegae bv. orientalis str. HAMBI 540</name>
    <dbReference type="NCBI Taxonomy" id="1028800"/>
    <lineage>
        <taxon>Bacteria</taxon>
        <taxon>Pseudomonadati</taxon>
        <taxon>Pseudomonadota</taxon>
        <taxon>Alphaproteobacteria</taxon>
        <taxon>Hyphomicrobiales</taxon>
        <taxon>Rhizobiaceae</taxon>
        <taxon>Rhizobium/Agrobacterium group</taxon>
        <taxon>Neorhizobium</taxon>
    </lineage>
</organism>
<feature type="domain" description="Metallo-beta-lactamase" evidence="2">
    <location>
        <begin position="107"/>
        <end position="291"/>
    </location>
</feature>
<dbReference type="RefSeq" id="WP_051909814.1">
    <property type="nucleotide sequence ID" value="NZ_HG938354.1"/>
</dbReference>
<dbReference type="EMBL" id="HG938354">
    <property type="protein sequence ID" value="CDN51427.1"/>
    <property type="molecule type" value="Genomic_DNA"/>
</dbReference>
<keyword evidence="4" id="KW-1185">Reference proteome</keyword>
<geneLocation type="plasmid" evidence="4">
    <name>II</name>
</geneLocation>
<dbReference type="AlphaFoldDB" id="A0A068SYZ2"/>
<keyword evidence="3" id="KW-0614">Plasmid</keyword>
<dbReference type="InterPro" id="IPR036866">
    <property type="entry name" value="RibonucZ/Hydroxyglut_hydro"/>
</dbReference>
<dbReference type="HOGENOM" id="CLU_066441_0_0_5"/>
<accession>A0A068SYZ2</accession>
<dbReference type="KEGG" id="ngg:RG540_PA07510"/>
<dbReference type="eggNOG" id="COG0491">
    <property type="taxonomic scope" value="Bacteria"/>
</dbReference>
<dbReference type="CDD" id="cd16280">
    <property type="entry name" value="metallo-hydrolase-like_MBL-fold"/>
    <property type="match status" value="1"/>
</dbReference>
<keyword evidence="1" id="KW-0732">Signal</keyword>
<dbReference type="OrthoDB" id="9773738at2"/>
<dbReference type="SMART" id="SM00849">
    <property type="entry name" value="Lactamase_B"/>
    <property type="match status" value="1"/>
</dbReference>
<feature type="signal peptide" evidence="1">
    <location>
        <begin position="1"/>
        <end position="32"/>
    </location>
</feature>
<evidence type="ECO:0000313" key="4">
    <source>
        <dbReference type="Proteomes" id="UP000028181"/>
    </source>
</evidence>
<sequence>MKSTRVIVNRRRSFALAAGICSLLFGPPPLNASEGSSVADNFRKAFEAAGTQHFNLYNMLCPRIENANAGKIAQPKEARKDSIEKAVSAKVFDNLYYVGEYAFWESSASSWVVDTGEGIVLIDTLNPDSGPILIEKGLREQGLDPQNIKYIVVGHAHGDHYGGARYLQDKYGARIMMSAAEWDFLAKDKRDPAQKPRKDMVIKDGETFRLGSASFSFYVTPGHTPGTVSTIFIVKDGPKERKVAQWGGTGFGFGGAEGDEKLNWFKTYVQSAERFKNVIRESGADVLIANHPGLDNTVEKNAALSQPSGRDSNPWVIGNDRVVAYVQTAQSCAAAGLAAYQ</sequence>
<dbReference type="PATRIC" id="fig|1028800.3.peg.5378"/>
<evidence type="ECO:0000259" key="2">
    <source>
        <dbReference type="SMART" id="SM00849"/>
    </source>
</evidence>
<gene>
    <name evidence="3" type="ORF">RG540_PA07510</name>
</gene>
<dbReference type="Gene3D" id="3.60.15.10">
    <property type="entry name" value="Ribonuclease Z/Hydroxyacylglutathione hydrolase-like"/>
    <property type="match status" value="1"/>
</dbReference>
<dbReference type="InterPro" id="IPR001279">
    <property type="entry name" value="Metallo-B-lactamas"/>
</dbReference>
<protein>
    <submittedName>
        <fullName evidence="3">L1 beta-lactamase</fullName>
    </submittedName>
</protein>
<dbReference type="PANTHER" id="PTHR42951">
    <property type="entry name" value="METALLO-BETA-LACTAMASE DOMAIN-CONTAINING"/>
    <property type="match status" value="1"/>
</dbReference>
<dbReference type="SUPFAM" id="SSF56281">
    <property type="entry name" value="Metallo-hydrolase/oxidoreductase"/>
    <property type="match status" value="1"/>
</dbReference>
<dbReference type="Proteomes" id="UP000028181">
    <property type="component" value="Plasmid pHAMBI540a"/>
</dbReference>